<proteinExistence type="inferred from homology"/>
<evidence type="ECO:0000256" key="7">
    <source>
        <dbReference type="HAMAP-Rule" id="MF_02065"/>
    </source>
</evidence>
<evidence type="ECO:0000256" key="4">
    <source>
        <dbReference type="ARBA" id="ARBA00023136"/>
    </source>
</evidence>
<dbReference type="HAMAP" id="MF_02065">
    <property type="entry name" value="MltG"/>
    <property type="match status" value="1"/>
</dbReference>
<dbReference type="PANTHER" id="PTHR30518">
    <property type="entry name" value="ENDOLYTIC MUREIN TRANSGLYCOSYLASE"/>
    <property type="match status" value="1"/>
</dbReference>
<dbReference type="AlphaFoldDB" id="A0AAU8DJZ1"/>
<feature type="transmembrane region" description="Helical" evidence="7">
    <location>
        <begin position="119"/>
        <end position="140"/>
    </location>
</feature>
<evidence type="ECO:0000256" key="3">
    <source>
        <dbReference type="ARBA" id="ARBA00022989"/>
    </source>
</evidence>
<dbReference type="RefSeq" id="WP_353647884.1">
    <property type="nucleotide sequence ID" value="NZ_CP159218.1"/>
</dbReference>
<dbReference type="EC" id="4.2.2.29" evidence="7"/>
<keyword evidence="5 7" id="KW-0456">Lyase</keyword>
<keyword evidence="2 7" id="KW-0812">Transmembrane</keyword>
<evidence type="ECO:0000256" key="1">
    <source>
        <dbReference type="ARBA" id="ARBA00022475"/>
    </source>
</evidence>
<keyword evidence="1 7" id="KW-1003">Cell membrane</keyword>
<feature type="site" description="Important for catalytic activity" evidence="7">
    <location>
        <position position="370"/>
    </location>
</feature>
<comment type="subcellular location">
    <subcellularLocation>
        <location evidence="7">Cell membrane</location>
        <topology evidence="7">Single-pass membrane protein</topology>
    </subcellularLocation>
</comment>
<organism evidence="9">
    <name type="scientific">Nakamurella sp. A5-74</name>
    <dbReference type="NCBI Taxonomy" id="3158264"/>
    <lineage>
        <taxon>Bacteria</taxon>
        <taxon>Bacillati</taxon>
        <taxon>Actinomycetota</taxon>
        <taxon>Actinomycetes</taxon>
        <taxon>Nakamurellales</taxon>
        <taxon>Nakamurellaceae</taxon>
        <taxon>Nakamurella</taxon>
    </lineage>
</organism>
<evidence type="ECO:0000256" key="2">
    <source>
        <dbReference type="ARBA" id="ARBA00022692"/>
    </source>
</evidence>
<reference evidence="9" key="1">
    <citation type="submission" date="2024-05" db="EMBL/GenBank/DDBJ databases">
        <authorList>
            <person name="Cai S.Y."/>
            <person name="Jin L.M."/>
            <person name="Li H.R."/>
        </authorList>
    </citation>
    <scope>NUCLEOTIDE SEQUENCE</scope>
    <source>
        <strain evidence="9">A5-74</strain>
    </source>
</reference>
<dbReference type="GO" id="GO:0008932">
    <property type="term" value="F:lytic endotransglycosylase activity"/>
    <property type="evidence" value="ECO:0007669"/>
    <property type="project" value="UniProtKB-UniRule"/>
</dbReference>
<accession>A0AAU8DJZ1</accession>
<dbReference type="GO" id="GO:0009252">
    <property type="term" value="P:peptidoglycan biosynthetic process"/>
    <property type="evidence" value="ECO:0007669"/>
    <property type="project" value="UniProtKB-UniRule"/>
</dbReference>
<keyword evidence="4 7" id="KW-0472">Membrane</keyword>
<sequence length="489" mass="52217">MSRRRQGRGAGDPAGTGDTEHPDDGGAEHPGDGVDHPDDALGLYRQQAASGTGHGADDDHHEQDALDLEALRAALRRSAHKGSAPSTERRPATRTSRRDQQRQVVEHHRRRARRRRRSIIVAIAVLAVIAGGATALVLQWRAPKVQEIRDFVGTGDTQVVVHVEQGDALTDIANTLAQAQVVASPVAFVDVGTGDEDIAALQPGYFRLRMHSSASSAADQLADAANRVGRLRVIPGLRLSDVTSTNGTVVPGYLSQLAQAACVPLNGQSNCATVQQLVQLATSTPAAQLGIVDWAQPEITRQPAGVNRLEGMLLPGDYDVPPGADAATLLTSVFTAAAVRWNASDVIANAESARISPYQAVIIASVVERESNTADMPQVARVVFNRIKTKMKWQMDSTVNYALDRAQLGVTLKDLEVSSPYNTYRVIGAPPTPISSPGEDSLDATFEPIPGDWLYFVKVDQQGNSCFSVTMHQHEACIKKARAAGVLGG</sequence>
<gene>
    <name evidence="7 9" type="primary">mltG</name>
    <name evidence="9" type="ORF">ABLG96_13460</name>
</gene>
<dbReference type="GO" id="GO:0005886">
    <property type="term" value="C:plasma membrane"/>
    <property type="evidence" value="ECO:0007669"/>
    <property type="project" value="UniProtKB-SubCell"/>
</dbReference>
<comment type="similarity">
    <text evidence="7">Belongs to the transglycosylase MltG family.</text>
</comment>
<dbReference type="InterPro" id="IPR003770">
    <property type="entry name" value="MLTG-like"/>
</dbReference>
<dbReference type="Pfam" id="PF02618">
    <property type="entry name" value="YceG"/>
    <property type="match status" value="1"/>
</dbReference>
<comment type="function">
    <text evidence="7">Functions as a peptidoglycan terminase that cleaves nascent peptidoglycan strands endolytically to terminate their elongation.</text>
</comment>
<keyword evidence="6 7" id="KW-0961">Cell wall biogenesis/degradation</keyword>
<dbReference type="NCBIfam" id="TIGR00247">
    <property type="entry name" value="endolytic transglycosylase MltG"/>
    <property type="match status" value="1"/>
</dbReference>
<dbReference type="PANTHER" id="PTHR30518:SF2">
    <property type="entry name" value="ENDOLYTIC MUREIN TRANSGLYCOSYLASE"/>
    <property type="match status" value="1"/>
</dbReference>
<comment type="catalytic activity">
    <reaction evidence="7">
        <text>a peptidoglycan chain = a peptidoglycan chain with N-acetyl-1,6-anhydromuramyl-[peptide] at the reducing end + a peptidoglycan chain with N-acetylglucosamine at the non-reducing end.</text>
        <dbReference type="EC" id="4.2.2.29"/>
    </reaction>
</comment>
<feature type="compositionally biased region" description="Basic and acidic residues" evidence="8">
    <location>
        <begin position="87"/>
        <end position="106"/>
    </location>
</feature>
<evidence type="ECO:0000256" key="8">
    <source>
        <dbReference type="SAM" id="MobiDB-lite"/>
    </source>
</evidence>
<keyword evidence="3 7" id="KW-1133">Transmembrane helix</keyword>
<protein>
    <recommendedName>
        <fullName evidence="7">Endolytic murein transglycosylase</fullName>
        <ecNumber evidence="7">4.2.2.29</ecNumber>
    </recommendedName>
    <alternativeName>
        <fullName evidence="7">Peptidoglycan lytic transglycosylase</fullName>
    </alternativeName>
    <alternativeName>
        <fullName evidence="7">Peptidoglycan polymerization terminase</fullName>
    </alternativeName>
</protein>
<dbReference type="EMBL" id="CP159218">
    <property type="protein sequence ID" value="XCG62269.1"/>
    <property type="molecule type" value="Genomic_DNA"/>
</dbReference>
<name>A0AAU8DJZ1_9ACTN</name>
<feature type="region of interest" description="Disordered" evidence="8">
    <location>
        <begin position="76"/>
        <end position="111"/>
    </location>
</feature>
<evidence type="ECO:0000313" key="9">
    <source>
        <dbReference type="EMBL" id="XCG62269.1"/>
    </source>
</evidence>
<dbReference type="GO" id="GO:0071555">
    <property type="term" value="P:cell wall organization"/>
    <property type="evidence" value="ECO:0007669"/>
    <property type="project" value="UniProtKB-KW"/>
</dbReference>
<feature type="region of interest" description="Disordered" evidence="8">
    <location>
        <begin position="1"/>
        <end position="61"/>
    </location>
</feature>
<feature type="compositionally biased region" description="Basic and acidic residues" evidence="8">
    <location>
        <begin position="18"/>
        <end position="39"/>
    </location>
</feature>
<evidence type="ECO:0000256" key="5">
    <source>
        <dbReference type="ARBA" id="ARBA00023239"/>
    </source>
</evidence>
<evidence type="ECO:0000256" key="6">
    <source>
        <dbReference type="ARBA" id="ARBA00023316"/>
    </source>
</evidence>